<dbReference type="AlphaFoldDB" id="A0A9X2ZT62"/>
<gene>
    <name evidence="2" type="ORF">GGP83_003080</name>
</gene>
<dbReference type="RefSeq" id="WP_259082453.1">
    <property type="nucleotide sequence ID" value="NZ_JANUBB010000016.1"/>
</dbReference>
<name>A0A9X2ZT62_9BACT</name>
<sequence>MPESESSKAGPISSRYEFIPDPGKETVEIPVEVENGVVRFKTRPDDKDREPLPDLEDGATGTLTVLASALENEEDYERLAGEILEIILPSSVLVWLKIKTDHRQRDEIPEYGKAYLGRYDLPLTGRGYRLIPVALREHLWLRHRGMKDPEVQACRCSVPEPLQSQGGEDVPSVLPSLHQAYMGLSEIFEKQRETHGGNVYTKGYFWSPSSGGWKKLDFFRGRTPRRCIWMEKNWRWLEPFWVKAGEHPATVWGDVDSQGRWDAHSPELGDPNGSDRTLTEVTRALGKRGYAPYDPFEDAPPPKVLLEKRNWEDPQRHWDFGQPLGKKEAS</sequence>
<reference evidence="2" key="1">
    <citation type="submission" date="2022-08" db="EMBL/GenBank/DDBJ databases">
        <title>Genomic Encyclopedia of Type Strains, Phase V (KMG-V): Genome sequencing to study the core and pangenomes of soil and plant-associated prokaryotes.</title>
        <authorList>
            <person name="Whitman W."/>
        </authorList>
    </citation>
    <scope>NUCLEOTIDE SEQUENCE</scope>
    <source>
        <strain evidence="2">SP2017</strain>
    </source>
</reference>
<protein>
    <submittedName>
        <fullName evidence="2">Uncharacterized protein</fullName>
    </submittedName>
</protein>
<organism evidence="2 3">
    <name type="scientific">Salinibacter ruber</name>
    <dbReference type="NCBI Taxonomy" id="146919"/>
    <lineage>
        <taxon>Bacteria</taxon>
        <taxon>Pseudomonadati</taxon>
        <taxon>Rhodothermota</taxon>
        <taxon>Rhodothermia</taxon>
        <taxon>Rhodothermales</taxon>
        <taxon>Salinibacteraceae</taxon>
        <taxon>Salinibacter</taxon>
    </lineage>
</organism>
<accession>A0A9X2ZT62</accession>
<evidence type="ECO:0000313" key="2">
    <source>
        <dbReference type="EMBL" id="MCS3953105.1"/>
    </source>
</evidence>
<evidence type="ECO:0000313" key="3">
    <source>
        <dbReference type="Proteomes" id="UP001155010"/>
    </source>
</evidence>
<evidence type="ECO:0000256" key="1">
    <source>
        <dbReference type="SAM" id="MobiDB-lite"/>
    </source>
</evidence>
<dbReference type="EMBL" id="JANUBB010000016">
    <property type="protein sequence ID" value="MCS3953105.1"/>
    <property type="molecule type" value="Genomic_DNA"/>
</dbReference>
<proteinExistence type="predicted"/>
<comment type="caution">
    <text evidence="2">The sequence shown here is derived from an EMBL/GenBank/DDBJ whole genome shotgun (WGS) entry which is preliminary data.</text>
</comment>
<dbReference type="Proteomes" id="UP001155010">
    <property type="component" value="Unassembled WGS sequence"/>
</dbReference>
<feature type="region of interest" description="Disordered" evidence="1">
    <location>
        <begin position="289"/>
        <end position="310"/>
    </location>
</feature>